<dbReference type="PANTHER" id="PTHR13454:SF11">
    <property type="entry name" value="PROTEIN MCM10 HOMOLOG"/>
    <property type="match status" value="1"/>
</dbReference>
<organism evidence="11 12">
    <name type="scientific">Cylindrodendrum hubeiense</name>
    <dbReference type="NCBI Taxonomy" id="595255"/>
    <lineage>
        <taxon>Eukaryota</taxon>
        <taxon>Fungi</taxon>
        <taxon>Dikarya</taxon>
        <taxon>Ascomycota</taxon>
        <taxon>Pezizomycotina</taxon>
        <taxon>Sordariomycetes</taxon>
        <taxon>Hypocreomycetidae</taxon>
        <taxon>Hypocreales</taxon>
        <taxon>Nectriaceae</taxon>
        <taxon>Cylindrodendrum</taxon>
    </lineage>
</organism>
<feature type="compositionally biased region" description="Polar residues" evidence="8">
    <location>
        <begin position="207"/>
        <end position="221"/>
    </location>
</feature>
<evidence type="ECO:0000256" key="2">
    <source>
        <dbReference type="ARBA" id="ARBA00009679"/>
    </source>
</evidence>
<dbReference type="GO" id="GO:0003697">
    <property type="term" value="F:single-stranded DNA binding"/>
    <property type="evidence" value="ECO:0007669"/>
    <property type="project" value="InterPro"/>
</dbReference>
<reference evidence="11" key="1">
    <citation type="submission" date="2020-03" db="EMBL/GenBank/DDBJ databases">
        <title>Draft Genome Sequence of Cylindrodendrum hubeiense.</title>
        <authorList>
            <person name="Buettner E."/>
            <person name="Kellner H."/>
        </authorList>
    </citation>
    <scope>NUCLEOTIDE SEQUENCE</scope>
    <source>
        <strain evidence="11">IHI 201604</strain>
    </source>
</reference>
<evidence type="ECO:0008006" key="13">
    <source>
        <dbReference type="Google" id="ProtNLM"/>
    </source>
</evidence>
<dbReference type="OrthoDB" id="273123at2759"/>
<evidence type="ECO:0000313" key="12">
    <source>
        <dbReference type="Proteomes" id="UP000722485"/>
    </source>
</evidence>
<feature type="compositionally biased region" description="Acidic residues" evidence="8">
    <location>
        <begin position="60"/>
        <end position="72"/>
    </location>
</feature>
<evidence type="ECO:0000256" key="6">
    <source>
        <dbReference type="ARBA" id="ARBA00022833"/>
    </source>
</evidence>
<evidence type="ECO:0000256" key="7">
    <source>
        <dbReference type="ARBA" id="ARBA00023242"/>
    </source>
</evidence>
<evidence type="ECO:0000256" key="3">
    <source>
        <dbReference type="ARBA" id="ARBA00022705"/>
    </source>
</evidence>
<feature type="region of interest" description="Disordered" evidence="8">
    <location>
        <begin position="305"/>
        <end position="325"/>
    </location>
</feature>
<keyword evidence="5" id="KW-0863">Zinc-finger</keyword>
<dbReference type="FunFam" id="2.40.50.140:FF:000174">
    <property type="entry name" value="DNA replication licensing factor mcm10"/>
    <property type="match status" value="1"/>
</dbReference>
<dbReference type="GO" id="GO:0008270">
    <property type="term" value="F:zinc ion binding"/>
    <property type="evidence" value="ECO:0007669"/>
    <property type="project" value="UniProtKB-KW"/>
</dbReference>
<feature type="region of interest" description="Disordered" evidence="8">
    <location>
        <begin position="686"/>
        <end position="717"/>
    </location>
</feature>
<evidence type="ECO:0000259" key="10">
    <source>
        <dbReference type="Pfam" id="PF22379"/>
    </source>
</evidence>
<feature type="region of interest" description="Disordered" evidence="8">
    <location>
        <begin position="643"/>
        <end position="674"/>
    </location>
</feature>
<proteinExistence type="inferred from homology"/>
<feature type="region of interest" description="Disordered" evidence="8">
    <location>
        <begin position="184"/>
        <end position="259"/>
    </location>
</feature>
<dbReference type="Gene3D" id="2.40.50.140">
    <property type="entry name" value="Nucleic acid-binding proteins"/>
    <property type="match status" value="1"/>
</dbReference>
<dbReference type="GO" id="GO:0006270">
    <property type="term" value="P:DNA replication initiation"/>
    <property type="evidence" value="ECO:0007669"/>
    <property type="project" value="InterPro"/>
</dbReference>
<comment type="similarity">
    <text evidence="2">Belongs to the MCM10 family.</text>
</comment>
<evidence type="ECO:0000256" key="1">
    <source>
        <dbReference type="ARBA" id="ARBA00004123"/>
    </source>
</evidence>
<comment type="subcellular location">
    <subcellularLocation>
        <location evidence="1">Nucleus</location>
    </subcellularLocation>
</comment>
<dbReference type="InterPro" id="IPR015408">
    <property type="entry name" value="Znf_Mcm10/DnaG"/>
</dbReference>
<dbReference type="GO" id="GO:0043596">
    <property type="term" value="C:nuclear replication fork"/>
    <property type="evidence" value="ECO:0007669"/>
    <property type="project" value="TreeGrafter"/>
</dbReference>
<feature type="compositionally biased region" description="Basic and acidic residues" evidence="8">
    <location>
        <begin position="231"/>
        <end position="242"/>
    </location>
</feature>
<dbReference type="PANTHER" id="PTHR13454">
    <property type="entry name" value="PROTEIN MCM10 HOMOLOG"/>
    <property type="match status" value="1"/>
</dbReference>
<dbReference type="InterPro" id="IPR055065">
    <property type="entry name" value="OB_MCM10"/>
</dbReference>
<feature type="region of interest" description="Disordered" evidence="8">
    <location>
        <begin position="530"/>
        <end position="573"/>
    </location>
</feature>
<feature type="compositionally biased region" description="Low complexity" evidence="8">
    <location>
        <begin position="650"/>
        <end position="665"/>
    </location>
</feature>
<accession>A0A9P5LDY6</accession>
<evidence type="ECO:0000256" key="4">
    <source>
        <dbReference type="ARBA" id="ARBA00022723"/>
    </source>
</evidence>
<feature type="domain" description="Zinc finger Mcm10/DnaG-type" evidence="9">
    <location>
        <begin position="492"/>
        <end position="537"/>
    </location>
</feature>
<sequence>MAPAAPATEPQWPPRSPHEALVSTPGGRQRYRQMLDQTPPSPSPSRRTRNLPAVNLLAEMDQDDDDDDEDEETLQLKLQEIQARLKLKKLQSARSKKAAEDGVDKLDATTSELAISGHARNRSARGVVPGENEGQRAPSQNEVQVPASPIRKLQAPLPPTSPSRVLLGIDKGLRARDISLKRAPSYRDSQVGGDSVQTGGYLRRSRTSSNVTATSETSRPMSFNERLASVRTEESTRAERQKKIQGLRSNAFGIGQDEMDGYKNNAVDIPDEPLRPPVFSREEIMSKAKPASGGLQRSNTVPSIRTISDTNSSASSSTAKTTDVAETVAPQDVPEQEATAFDPYSSFHLSKRILPHRVLARHVSGKKAFNIKDLLKVVKSPDWELPDIEQDVVIFAILAKKSDPRAHKPTTGKNGAKDEDRGKYMVMTLVDLEYELDLFLFNTGFTRFWKLTEGTVVAILNPNIMRPPPGREDTGRFSLVINSDEDTIVEIGKARDLGFCQSMKKDGDLCRSWVNKKRTHHCEFHSNEAVRKQRGSRMEVNGGGFGSKQPKSQGGSGWNKKSQESQQGKTKNYDWESKTQWFVSRSMSAADIIDGKDRTGTDRKDRAEFLKRDLEAKERERDMMKKLGKIGNAAGKEYMRYAGNRPANGQASSISASQASSSQASPNEMQQPDAKSLGLFTKGSDVHLSPIKRKRPESSQAGSLAGSGRSALGWGSSLKEKLSKMKEGEKLRKEELPPLRKKTRFVTEKGIREAGRESLGNDLVERQVTLEDDDDELVIVK</sequence>
<evidence type="ECO:0000259" key="9">
    <source>
        <dbReference type="Pfam" id="PF09329"/>
    </source>
</evidence>
<keyword evidence="3" id="KW-0235">DNA replication</keyword>
<feature type="region of interest" description="Disordered" evidence="8">
    <location>
        <begin position="1"/>
        <end position="72"/>
    </location>
</feature>
<dbReference type="EMBL" id="JAANBB010000234">
    <property type="protein sequence ID" value="KAF7545893.1"/>
    <property type="molecule type" value="Genomic_DNA"/>
</dbReference>
<keyword evidence="4" id="KW-0479">Metal-binding</keyword>
<feature type="compositionally biased region" description="Low complexity" evidence="8">
    <location>
        <begin position="698"/>
        <end position="717"/>
    </location>
</feature>
<dbReference type="InterPro" id="IPR012340">
    <property type="entry name" value="NA-bd_OB-fold"/>
</dbReference>
<keyword evidence="6" id="KW-0862">Zinc</keyword>
<dbReference type="Pfam" id="PF22379">
    <property type="entry name" value="OB_MCM10"/>
    <property type="match status" value="1"/>
</dbReference>
<evidence type="ECO:0000256" key="5">
    <source>
        <dbReference type="ARBA" id="ARBA00022771"/>
    </source>
</evidence>
<keyword evidence="7" id="KW-0539">Nucleus</keyword>
<feature type="region of interest" description="Disordered" evidence="8">
    <location>
        <begin position="114"/>
        <end position="164"/>
    </location>
</feature>
<dbReference type="Pfam" id="PF09329">
    <property type="entry name" value="zf-primase"/>
    <property type="match status" value="1"/>
</dbReference>
<feature type="domain" description="MCM10 OB-fold" evidence="10">
    <location>
        <begin position="344"/>
        <end position="483"/>
    </location>
</feature>
<dbReference type="Proteomes" id="UP000722485">
    <property type="component" value="Unassembled WGS sequence"/>
</dbReference>
<dbReference type="AlphaFoldDB" id="A0A9P5LDY6"/>
<gene>
    <name evidence="11" type="ORF">G7Z17_g8827</name>
</gene>
<protein>
    <recommendedName>
        <fullName evidence="13">Zinc finger Mcm10/DnaG-type domain-containing protein</fullName>
    </recommendedName>
</protein>
<dbReference type="GO" id="GO:0003688">
    <property type="term" value="F:DNA replication origin binding"/>
    <property type="evidence" value="ECO:0007669"/>
    <property type="project" value="TreeGrafter"/>
</dbReference>
<feature type="compositionally biased region" description="Low complexity" evidence="8">
    <location>
        <begin position="306"/>
        <end position="322"/>
    </location>
</feature>
<name>A0A9P5LDY6_9HYPO</name>
<keyword evidence="12" id="KW-1185">Reference proteome</keyword>
<evidence type="ECO:0000256" key="8">
    <source>
        <dbReference type="SAM" id="MobiDB-lite"/>
    </source>
</evidence>
<dbReference type="InterPro" id="IPR040184">
    <property type="entry name" value="Mcm10"/>
</dbReference>
<comment type="caution">
    <text evidence="11">The sequence shown here is derived from an EMBL/GenBank/DDBJ whole genome shotgun (WGS) entry which is preliminary data.</text>
</comment>
<evidence type="ECO:0000313" key="11">
    <source>
        <dbReference type="EMBL" id="KAF7545893.1"/>
    </source>
</evidence>